<feature type="domain" description="GAR" evidence="5">
    <location>
        <begin position="1429"/>
        <end position="1509"/>
    </location>
</feature>
<dbReference type="SMART" id="SM00243">
    <property type="entry name" value="GAS2"/>
    <property type="match status" value="1"/>
</dbReference>
<dbReference type="Pfam" id="PF02187">
    <property type="entry name" value="GAS2"/>
    <property type="match status" value="1"/>
</dbReference>
<feature type="compositionally biased region" description="Acidic residues" evidence="4">
    <location>
        <begin position="701"/>
        <end position="714"/>
    </location>
</feature>
<feature type="region of interest" description="Disordered" evidence="4">
    <location>
        <begin position="1532"/>
        <end position="1583"/>
    </location>
</feature>
<feature type="compositionally biased region" description="Low complexity" evidence="4">
    <location>
        <begin position="1532"/>
        <end position="1550"/>
    </location>
</feature>
<feature type="region of interest" description="Disordered" evidence="4">
    <location>
        <begin position="1"/>
        <end position="22"/>
    </location>
</feature>
<evidence type="ECO:0000256" key="1">
    <source>
        <dbReference type="ARBA" id="ARBA00004245"/>
    </source>
</evidence>
<dbReference type="GO" id="GO:0005856">
    <property type="term" value="C:cytoskeleton"/>
    <property type="evidence" value="ECO:0007669"/>
    <property type="project" value="UniProtKB-SubCell"/>
</dbReference>
<feature type="compositionally biased region" description="Pro residues" evidence="4">
    <location>
        <begin position="1630"/>
        <end position="1646"/>
    </location>
</feature>
<comment type="subcellular location">
    <subcellularLocation>
        <location evidence="1">Cytoplasm</location>
        <location evidence="1">Cytoskeleton</location>
    </subcellularLocation>
</comment>
<evidence type="ECO:0000313" key="7">
    <source>
        <dbReference type="Proteomes" id="UP000027195"/>
    </source>
</evidence>
<evidence type="ECO:0000313" key="6">
    <source>
        <dbReference type="EMBL" id="KDQ20724.1"/>
    </source>
</evidence>
<feature type="compositionally biased region" description="Polar residues" evidence="4">
    <location>
        <begin position="1313"/>
        <end position="1350"/>
    </location>
</feature>
<feature type="compositionally biased region" description="Polar residues" evidence="4">
    <location>
        <begin position="1239"/>
        <end position="1249"/>
    </location>
</feature>
<dbReference type="EMBL" id="KL198017">
    <property type="protein sequence ID" value="KDQ20724.1"/>
    <property type="molecule type" value="Genomic_DNA"/>
</dbReference>
<feature type="compositionally biased region" description="Low complexity" evidence="4">
    <location>
        <begin position="1572"/>
        <end position="1582"/>
    </location>
</feature>
<proteinExistence type="predicted"/>
<dbReference type="GO" id="GO:0008017">
    <property type="term" value="F:microtubule binding"/>
    <property type="evidence" value="ECO:0007669"/>
    <property type="project" value="InterPro"/>
</dbReference>
<feature type="region of interest" description="Disordered" evidence="4">
    <location>
        <begin position="567"/>
        <end position="595"/>
    </location>
</feature>
<keyword evidence="3" id="KW-0206">Cytoskeleton</keyword>
<feature type="compositionally biased region" description="Low complexity" evidence="4">
    <location>
        <begin position="1250"/>
        <end position="1262"/>
    </location>
</feature>
<feature type="compositionally biased region" description="Polar residues" evidence="4">
    <location>
        <begin position="185"/>
        <end position="208"/>
    </location>
</feature>
<sequence length="1646" mass="180717">MAASANDPSPTPMDESSLGSEDKIELQAFLERQSWIEEKIKLLEQMPPIEVFVGLEQLLNSSAPVNGLPSREELQAWLSEHDKISIETEQFDKGDMIRLKKFAKAKSNQNLSPEDTDLIEVTLTTLLALDKLFHLLRVRSDNLDLLGLRLSWEEQRLRAWKEREKILADLDTFIKTRARWSPASYDNLQSADGPSQSTSTNAPSPSNMLASSTSLSPLSRSVRFRHTEAMSREAASFASRVVLLKKEVIFPAGKVLDKMIENSRQAVPDAIMDEQDKLENNGEAMNGLGKFALGVAMQWKAADEIYCELKNDQVTAQSLFDEIQNAKEHHPTSKLSEAFTSRSAALSSRLSGIGDPSVSRTFPRPLYPSFPDQQAANLTVTSLLSSELATTLKQSRVAASAAKAYQAGYLAVKQCETLSSEMTQLSTRLGDITTRLTTGTSAEDGDGSPPDLSSSDCLDSLRHGAYLALLPTLSVELEQADSASQRALKDCRITLLELANTVVDPAFKSDIAATMDQLEEKRGIAAGVKKEMVVKVERLREARKVWGAIGDGGRSLEGIRREVTNAMDRHRWRSQRGRDGSPLTPESPEPSRTPITITPSAILQQLEEHMKQTASTISTPLAALAPTIPETLSDSLTKHADDLASQVRSLRSMVTLWEGIQRQAGVMREVMDETHDIEDRVDNVRARLEAAKHDVLNGNGDEGEREDEGASEGEDALKREVDGLRDQIKIFTDRLSSRVPFVAPFPEFRFPTSAPSSRTVSGQFTTERTGSSDALPFSLHSLDQAVRGDADACSLSLAGGVDVLDRKLAHLRLAKLSRQVDAKAQDVLDKLRFVEQEFGDRKAAFDNGSLVLGSSTNPFAESSAGRVEELAAFRLDLDKFWSDHGAHIGSLQSIVQEALATLQSAPGAQDSSIHESLLLPRTRAVENLALRIDAIAQQVRALVSSISEAENRERARLDAEERDRMSAADKARFQAEERARMDAEKRATTAEEKIRLDAEEKARLELERELWESEQAKIVKDAEQSIPEVPPTPPRHGRYRSQDVTALRVRVASLRSQLRAIGINALARPGMVASSSNSMSALSLPNQQEFGQVKLEFGIVVEGYNELPSEVADTSVNTELKSLKYEIEASRPLLQRIQELAKFTAKAGSCDLALSDLLEHIDSYPEAPSTVNFSHMAELSQPPEEQLSARVKFCNSMIDEMKALSEVVSDDTRIIAERTRIEQTWIELFEMSQERISAPLSSRPSGQRQPSTPATRPAAPSRNSTRGRGYDSLSRGKPGAQGNVTPDRPRPSGSNPDLSARSSSRYSNRSVSGPTASTPASSLYASTYSSRQRTNSITSANSPSVTSSARKQLHPPVSTPRIRNQTGLNRSRRSASPALSEASSFSATSTPVRPGPSWTRPPRPSFGSASRTKSKDKDEPVVRKPYVPDTKNQLDVAIGKVVNELPVHVDINVEPIPVGWQDQSGKYWIGDSDPKLCFCRILRSQTVMVRVGGGWVELSKFIKDHFAHLFRIMPPGSPPNVNASREERWISSSTLLETPEPPTITATPSADEPPYRPPSTPEPKNRPQGGRSSHLSPHSLSPTVPFLLPRSPVSPLAPLQFIRRADVAELTRPSSPLAGRSAQRTARLSPAPPIRNGPPRSPSWRP</sequence>
<feature type="compositionally biased region" description="Polar residues" evidence="4">
    <location>
        <begin position="1381"/>
        <end position="1391"/>
    </location>
</feature>
<evidence type="ECO:0000256" key="2">
    <source>
        <dbReference type="ARBA" id="ARBA00022490"/>
    </source>
</evidence>
<dbReference type="SUPFAM" id="SSF143575">
    <property type="entry name" value="GAS2 domain-like"/>
    <property type="match status" value="1"/>
</dbReference>
<feature type="region of interest" description="Disordered" evidence="4">
    <location>
        <begin position="185"/>
        <end position="214"/>
    </location>
</feature>
<organism evidence="6 7">
    <name type="scientific">Botryobasidium botryosum (strain FD-172 SS1)</name>
    <dbReference type="NCBI Taxonomy" id="930990"/>
    <lineage>
        <taxon>Eukaryota</taxon>
        <taxon>Fungi</taxon>
        <taxon>Dikarya</taxon>
        <taxon>Basidiomycota</taxon>
        <taxon>Agaricomycotina</taxon>
        <taxon>Agaricomycetes</taxon>
        <taxon>Cantharellales</taxon>
        <taxon>Botryobasidiaceae</taxon>
        <taxon>Botryobasidium</taxon>
    </lineage>
</organism>
<keyword evidence="2" id="KW-0963">Cytoplasm</keyword>
<feature type="compositionally biased region" description="Basic and acidic residues" evidence="4">
    <location>
        <begin position="1413"/>
        <end position="1422"/>
    </location>
</feature>
<feature type="compositionally biased region" description="Low complexity" evidence="4">
    <location>
        <begin position="1299"/>
        <end position="1312"/>
    </location>
</feature>
<evidence type="ECO:0000259" key="5">
    <source>
        <dbReference type="PROSITE" id="PS51460"/>
    </source>
</evidence>
<dbReference type="PANTHER" id="PTHR24216:SF65">
    <property type="entry name" value="PAXILLIN-LIKE PROTEIN 1"/>
    <property type="match status" value="1"/>
</dbReference>
<evidence type="ECO:0000256" key="4">
    <source>
        <dbReference type="SAM" id="MobiDB-lite"/>
    </source>
</evidence>
<dbReference type="HOGENOM" id="CLU_002695_0_0_1"/>
<dbReference type="InParanoid" id="A0A067MYM9"/>
<dbReference type="PANTHER" id="PTHR24216">
    <property type="entry name" value="PAXILLIN-RELATED"/>
    <property type="match status" value="1"/>
</dbReference>
<keyword evidence="7" id="KW-1185">Reference proteome</keyword>
<evidence type="ECO:0000256" key="3">
    <source>
        <dbReference type="ARBA" id="ARBA00023212"/>
    </source>
</evidence>
<gene>
    <name evidence="6" type="ORF">BOTBODRAFT_50789</name>
</gene>
<feature type="region of interest" description="Disordered" evidence="4">
    <location>
        <begin position="957"/>
        <end position="986"/>
    </location>
</feature>
<dbReference type="Gene3D" id="3.30.920.20">
    <property type="entry name" value="Gas2-like domain"/>
    <property type="match status" value="1"/>
</dbReference>
<protein>
    <recommendedName>
        <fullName evidence="5">GAR domain-containing protein</fullName>
    </recommendedName>
</protein>
<dbReference type="InterPro" id="IPR036534">
    <property type="entry name" value="GAR_dom_sf"/>
</dbReference>
<name>A0A067MYM9_BOTB1</name>
<feature type="region of interest" description="Disordered" evidence="4">
    <location>
        <begin position="1609"/>
        <end position="1646"/>
    </location>
</feature>
<dbReference type="Proteomes" id="UP000027195">
    <property type="component" value="Unassembled WGS sequence"/>
</dbReference>
<reference evidence="7" key="1">
    <citation type="journal article" date="2014" name="Proc. Natl. Acad. Sci. U.S.A.">
        <title>Extensive sampling of basidiomycete genomes demonstrates inadequacy of the white-rot/brown-rot paradigm for wood decay fungi.</title>
        <authorList>
            <person name="Riley R."/>
            <person name="Salamov A.A."/>
            <person name="Brown D.W."/>
            <person name="Nagy L.G."/>
            <person name="Floudas D."/>
            <person name="Held B.W."/>
            <person name="Levasseur A."/>
            <person name="Lombard V."/>
            <person name="Morin E."/>
            <person name="Otillar R."/>
            <person name="Lindquist E.A."/>
            <person name="Sun H."/>
            <person name="LaButti K.M."/>
            <person name="Schmutz J."/>
            <person name="Jabbour D."/>
            <person name="Luo H."/>
            <person name="Baker S.E."/>
            <person name="Pisabarro A.G."/>
            <person name="Walton J.D."/>
            <person name="Blanchette R.A."/>
            <person name="Henrissat B."/>
            <person name="Martin F."/>
            <person name="Cullen D."/>
            <person name="Hibbett D.S."/>
            <person name="Grigoriev I.V."/>
        </authorList>
    </citation>
    <scope>NUCLEOTIDE SEQUENCE [LARGE SCALE GENOMIC DNA]</scope>
    <source>
        <strain evidence="7">FD-172 SS1</strain>
    </source>
</reference>
<feature type="region of interest" description="Disordered" evidence="4">
    <location>
        <begin position="695"/>
        <end position="715"/>
    </location>
</feature>
<dbReference type="OrthoDB" id="10017054at2759"/>
<accession>A0A067MYM9</accession>
<feature type="region of interest" description="Disordered" evidence="4">
    <location>
        <begin position="1237"/>
        <end position="1427"/>
    </location>
</feature>
<dbReference type="PROSITE" id="PS51460">
    <property type="entry name" value="GAR"/>
    <property type="match status" value="1"/>
</dbReference>
<dbReference type="InterPro" id="IPR003108">
    <property type="entry name" value="GAR_dom"/>
</dbReference>
<dbReference type="STRING" id="930990.A0A067MYM9"/>